<comment type="caution">
    <text evidence="1">The sequence shown here is derived from an EMBL/GenBank/DDBJ whole genome shotgun (WGS) entry which is preliminary data.</text>
</comment>
<dbReference type="Proteomes" id="UP001595698">
    <property type="component" value="Unassembled WGS sequence"/>
</dbReference>
<dbReference type="RefSeq" id="WP_386189559.1">
    <property type="nucleotide sequence ID" value="NZ_JBHSBC010000009.1"/>
</dbReference>
<dbReference type="EMBL" id="JBHSBC010000009">
    <property type="protein sequence ID" value="MFC3980504.1"/>
    <property type="molecule type" value="Genomic_DNA"/>
</dbReference>
<evidence type="ECO:0000313" key="2">
    <source>
        <dbReference type="Proteomes" id="UP001595698"/>
    </source>
</evidence>
<gene>
    <name evidence="1" type="ORF">ACFOYY_10245</name>
</gene>
<evidence type="ECO:0000313" key="1">
    <source>
        <dbReference type="EMBL" id="MFC3980504.1"/>
    </source>
</evidence>
<name>A0ABV8EVU5_9ACTN</name>
<reference evidence="2" key="1">
    <citation type="journal article" date="2019" name="Int. J. Syst. Evol. Microbiol.">
        <title>The Global Catalogue of Microorganisms (GCM) 10K type strain sequencing project: providing services to taxonomists for standard genome sequencing and annotation.</title>
        <authorList>
            <consortium name="The Broad Institute Genomics Platform"/>
            <consortium name="The Broad Institute Genome Sequencing Center for Infectious Disease"/>
            <person name="Wu L."/>
            <person name="Ma J."/>
        </authorList>
    </citation>
    <scope>NUCLEOTIDE SEQUENCE [LARGE SCALE GENOMIC DNA]</scope>
    <source>
        <strain evidence="2">TBRC 7912</strain>
    </source>
</reference>
<keyword evidence="2" id="KW-1185">Reference proteome</keyword>
<protein>
    <submittedName>
        <fullName evidence="1">Uncharacterized protein</fullName>
    </submittedName>
</protein>
<proteinExistence type="predicted"/>
<organism evidence="1 2">
    <name type="scientific">Streptosporangium jomthongense</name>
    <dbReference type="NCBI Taxonomy" id="1193683"/>
    <lineage>
        <taxon>Bacteria</taxon>
        <taxon>Bacillati</taxon>
        <taxon>Actinomycetota</taxon>
        <taxon>Actinomycetes</taxon>
        <taxon>Streptosporangiales</taxon>
        <taxon>Streptosporangiaceae</taxon>
        <taxon>Streptosporangium</taxon>
    </lineage>
</organism>
<sequence length="77" mass="9248">MTDYERRMIDLLTSTHPAWRYEHLHLPGLPRWWAIRYKPLRPDQRAAGARDMLGRTTLHRLADALAHHDEILRRTRP</sequence>
<accession>A0ABV8EVU5</accession>